<feature type="transmembrane region" description="Helical" evidence="1">
    <location>
        <begin position="41"/>
        <end position="59"/>
    </location>
</feature>
<keyword evidence="1" id="KW-1133">Transmembrane helix</keyword>
<proteinExistence type="predicted"/>
<feature type="transmembrane region" description="Helical" evidence="1">
    <location>
        <begin position="12"/>
        <end position="35"/>
    </location>
</feature>
<organism evidence="2 3">
    <name type="scientific">Halalkalicoccus tibetensis</name>
    <dbReference type="NCBI Taxonomy" id="175632"/>
    <lineage>
        <taxon>Archaea</taxon>
        <taxon>Methanobacteriati</taxon>
        <taxon>Methanobacteriota</taxon>
        <taxon>Stenosarchaea group</taxon>
        <taxon>Halobacteria</taxon>
        <taxon>Halobacteriales</taxon>
        <taxon>Halococcaceae</taxon>
        <taxon>Halalkalicoccus</taxon>
    </lineage>
</organism>
<sequence length="86" mass="9150">MIESQERNVRRDGILFLLGIVGLLVIETSIAGLEVLTEDGIFHQFLLGISIGVLISGIIRVANRSIIILAVVLGSALALTAVLDLL</sequence>
<dbReference type="AlphaFoldDB" id="A0ABD5V9Z2"/>
<evidence type="ECO:0000256" key="1">
    <source>
        <dbReference type="SAM" id="Phobius"/>
    </source>
</evidence>
<evidence type="ECO:0000313" key="3">
    <source>
        <dbReference type="Proteomes" id="UP001596312"/>
    </source>
</evidence>
<gene>
    <name evidence="2" type="ORF">ACFQGH_17325</name>
</gene>
<keyword evidence="1" id="KW-0812">Transmembrane</keyword>
<protein>
    <submittedName>
        <fullName evidence="2">Uncharacterized protein</fullName>
    </submittedName>
</protein>
<dbReference type="Proteomes" id="UP001596312">
    <property type="component" value="Unassembled WGS sequence"/>
</dbReference>
<reference evidence="2 3" key="1">
    <citation type="journal article" date="2019" name="Int. J. Syst. Evol. Microbiol.">
        <title>The Global Catalogue of Microorganisms (GCM) 10K type strain sequencing project: providing services to taxonomists for standard genome sequencing and annotation.</title>
        <authorList>
            <consortium name="The Broad Institute Genomics Platform"/>
            <consortium name="The Broad Institute Genome Sequencing Center for Infectious Disease"/>
            <person name="Wu L."/>
            <person name="Ma J."/>
        </authorList>
    </citation>
    <scope>NUCLEOTIDE SEQUENCE [LARGE SCALE GENOMIC DNA]</scope>
    <source>
        <strain evidence="2 3">CGMCC 1.3240</strain>
    </source>
</reference>
<feature type="transmembrane region" description="Helical" evidence="1">
    <location>
        <begin position="66"/>
        <end position="83"/>
    </location>
</feature>
<evidence type="ECO:0000313" key="2">
    <source>
        <dbReference type="EMBL" id="MFC6906955.1"/>
    </source>
</evidence>
<keyword evidence="3" id="KW-1185">Reference proteome</keyword>
<dbReference type="EMBL" id="JBHSXQ010000006">
    <property type="protein sequence ID" value="MFC6906955.1"/>
    <property type="molecule type" value="Genomic_DNA"/>
</dbReference>
<dbReference type="RefSeq" id="WP_340605534.1">
    <property type="nucleotide sequence ID" value="NZ_JBBMXV010000006.1"/>
</dbReference>
<name>A0ABD5V9Z2_9EURY</name>
<keyword evidence="1" id="KW-0472">Membrane</keyword>
<accession>A0ABD5V9Z2</accession>
<comment type="caution">
    <text evidence="2">The sequence shown here is derived from an EMBL/GenBank/DDBJ whole genome shotgun (WGS) entry which is preliminary data.</text>
</comment>